<proteinExistence type="predicted"/>
<accession>A0A1X9SJS2</accession>
<feature type="transmembrane region" description="Helical" evidence="1">
    <location>
        <begin position="36"/>
        <end position="60"/>
    </location>
</feature>
<evidence type="ECO:0000313" key="2">
    <source>
        <dbReference type="EMBL" id="ARQ96483.1"/>
    </source>
</evidence>
<dbReference type="GeneID" id="32878704"/>
<keyword evidence="3" id="KW-1185">Reference proteome</keyword>
<dbReference type="RefSeq" id="YP_009362800.1">
    <property type="nucleotide sequence ID" value="NC_034625.1"/>
</dbReference>
<keyword evidence="1" id="KW-0472">Membrane</keyword>
<reference evidence="2 3" key="1">
    <citation type="journal article" date="2017" name="Viruses">
        <title>Differentiation and structure in Sulfolobus islandicus rod-shaped virus populations.</title>
        <authorList>
            <person name="Bautista M.A."/>
            <person name="Black J.A."/>
            <person name="Youngblut N.D."/>
            <person name="Whitaker R.J."/>
        </authorList>
    </citation>
    <scope>NUCLEOTIDE SEQUENCE [LARGE SCALE GENOMIC DNA]</scope>
</reference>
<dbReference type="KEGG" id="vg:32878704"/>
<dbReference type="OrthoDB" id="24520at10239"/>
<feature type="transmembrane region" description="Helical" evidence="1">
    <location>
        <begin position="9"/>
        <end position="30"/>
    </location>
</feature>
<dbReference type="Proteomes" id="UP000203064">
    <property type="component" value="Segment"/>
</dbReference>
<keyword evidence="1" id="KW-1133">Transmembrane helix</keyword>
<keyword evidence="1" id="KW-0812">Transmembrane</keyword>
<sequence length="80" mass="9345">MEREFREIIVFLIFLALMSLALIVMSLGILVKNMPIVIISTFFASGIFAIIYVAIYDIFVDIYDEIDELKAEIERLKRRK</sequence>
<organism evidence="2 3">
    <name type="scientific">Sulfolobus islandicus rod-shaped virus 10</name>
    <dbReference type="NCBI Taxonomy" id="1983545"/>
    <lineage>
        <taxon>Viruses</taxon>
        <taxon>Adnaviria</taxon>
        <taxon>Zilligvirae</taxon>
        <taxon>Taleaviricota</taxon>
        <taxon>Tokiviricetes</taxon>
        <taxon>Ligamenvirales</taxon>
        <taxon>Rudiviridae</taxon>
        <taxon>Usarudivirus</taxon>
        <taxon>Usarudivirus acidum</taxon>
        <taxon>Usarudivirus SIRV10</taxon>
    </lineage>
</organism>
<name>A0A1X9SJS2_9VIRU</name>
<evidence type="ECO:0000313" key="3">
    <source>
        <dbReference type="Proteomes" id="UP000203064"/>
    </source>
</evidence>
<protein>
    <submittedName>
        <fullName evidence="2">Uncharacterized protein</fullName>
    </submittedName>
</protein>
<dbReference type="EMBL" id="KY744230">
    <property type="protein sequence ID" value="ARQ96483.1"/>
    <property type="molecule type" value="Genomic_DNA"/>
</dbReference>
<evidence type="ECO:0000256" key="1">
    <source>
        <dbReference type="SAM" id="Phobius"/>
    </source>
</evidence>